<dbReference type="EMBL" id="GL377309">
    <property type="protein sequence ID" value="EFI94743.1"/>
    <property type="molecule type" value="Genomic_DNA"/>
</dbReference>
<dbReference type="GeneID" id="9594002"/>
<dbReference type="AlphaFoldDB" id="D8QBF5"/>
<sequence>MAVGAEQLRAAELQKRQADFAAQAAQTGPSSMLPGPRSSTGSMDPTYDANMAKMVCNNPHWSSLFPGVNPQDMQTMYGYG</sequence>
<dbReference type="InParanoid" id="D8QBF5"/>
<dbReference type="KEGG" id="scm:SCHCO_02670179"/>
<proteinExistence type="predicted"/>
<dbReference type="HOGENOM" id="CLU_2591150_0_0_1"/>
<dbReference type="OrthoDB" id="10274360at2759"/>
<organism evidence="3">
    <name type="scientific">Schizophyllum commune (strain H4-8 / FGSC 9210)</name>
    <name type="common">Split gill fungus</name>
    <dbReference type="NCBI Taxonomy" id="578458"/>
    <lineage>
        <taxon>Eukaryota</taxon>
        <taxon>Fungi</taxon>
        <taxon>Dikarya</taxon>
        <taxon>Basidiomycota</taxon>
        <taxon>Agaricomycotina</taxon>
        <taxon>Agaricomycetes</taxon>
        <taxon>Agaricomycetidae</taxon>
        <taxon>Agaricales</taxon>
        <taxon>Schizophyllaceae</taxon>
        <taxon>Schizophyllum</taxon>
    </lineage>
</organism>
<evidence type="ECO:0000256" key="1">
    <source>
        <dbReference type="SAM" id="MobiDB-lite"/>
    </source>
</evidence>
<gene>
    <name evidence="2" type="ORF">SCHCODRAFT_85690</name>
</gene>
<name>D8QBF5_SCHCM</name>
<feature type="region of interest" description="Disordered" evidence="1">
    <location>
        <begin position="17"/>
        <end position="46"/>
    </location>
</feature>
<accession>D8QBF5</accession>
<dbReference type="Proteomes" id="UP000007431">
    <property type="component" value="Unassembled WGS sequence"/>
</dbReference>
<evidence type="ECO:0000313" key="3">
    <source>
        <dbReference type="Proteomes" id="UP000007431"/>
    </source>
</evidence>
<evidence type="ECO:0000313" key="2">
    <source>
        <dbReference type="EMBL" id="EFI94743.1"/>
    </source>
</evidence>
<reference evidence="2 3" key="1">
    <citation type="journal article" date="2010" name="Nat. Biotechnol.">
        <title>Genome sequence of the model mushroom Schizophyllum commune.</title>
        <authorList>
            <person name="Ohm R.A."/>
            <person name="de Jong J.F."/>
            <person name="Lugones L.G."/>
            <person name="Aerts A."/>
            <person name="Kothe E."/>
            <person name="Stajich J.E."/>
            <person name="de Vries R.P."/>
            <person name="Record E."/>
            <person name="Levasseur A."/>
            <person name="Baker S.E."/>
            <person name="Bartholomew K.A."/>
            <person name="Coutinho P.M."/>
            <person name="Erdmann S."/>
            <person name="Fowler T.J."/>
            <person name="Gathman A.C."/>
            <person name="Lombard V."/>
            <person name="Henrissat B."/>
            <person name="Knabe N."/>
            <person name="Kuees U."/>
            <person name="Lilly W.W."/>
            <person name="Lindquist E."/>
            <person name="Lucas S."/>
            <person name="Magnuson J.K."/>
            <person name="Piumi F."/>
            <person name="Raudaskoski M."/>
            <person name="Salamov A."/>
            <person name="Schmutz J."/>
            <person name="Schwarze F.W.M.R."/>
            <person name="vanKuyk P.A."/>
            <person name="Horton J.S."/>
            <person name="Grigoriev I.V."/>
            <person name="Woesten H.A.B."/>
        </authorList>
    </citation>
    <scope>NUCLEOTIDE SEQUENCE [LARGE SCALE GENOMIC DNA]</scope>
    <source>
        <strain evidence="3">H4-8 / FGSC 9210</strain>
    </source>
</reference>
<keyword evidence="3" id="KW-1185">Reference proteome</keyword>
<dbReference type="RefSeq" id="XP_003029646.1">
    <property type="nucleotide sequence ID" value="XM_003029600.1"/>
</dbReference>
<dbReference type="VEuPathDB" id="FungiDB:SCHCODRAFT_02670179"/>
<protein>
    <submittedName>
        <fullName evidence="2">Expressed protein</fullName>
    </submittedName>
</protein>